<name>A0A2U1JIG1_9BACI</name>
<dbReference type="AlphaFoldDB" id="A0A2U1JIG1"/>
<comment type="caution">
    <text evidence="2">The sequence shown here is derived from an EMBL/GenBank/DDBJ whole genome shotgun (WGS) entry which is preliminary data.</text>
</comment>
<sequence length="37" mass="4067">MVRSGSEYIESLKGNRSIFVNGEKVSDVITHPAFQGI</sequence>
<dbReference type="GO" id="GO:0016627">
    <property type="term" value="F:oxidoreductase activity, acting on the CH-CH group of donors"/>
    <property type="evidence" value="ECO:0007669"/>
    <property type="project" value="InterPro"/>
</dbReference>
<accession>A0A2U1JIG1</accession>
<keyword evidence="3" id="KW-1185">Reference proteome</keyword>
<feature type="non-terminal residue" evidence="2">
    <location>
        <position position="37"/>
    </location>
</feature>
<evidence type="ECO:0000259" key="1">
    <source>
        <dbReference type="Pfam" id="PF11794"/>
    </source>
</evidence>
<dbReference type="Proteomes" id="UP000245998">
    <property type="component" value="Unassembled WGS sequence"/>
</dbReference>
<feature type="domain" description="HpaB/PvcC/4-BUDH N-terminal" evidence="1">
    <location>
        <begin position="5"/>
        <end position="36"/>
    </location>
</feature>
<evidence type="ECO:0000313" key="3">
    <source>
        <dbReference type="Proteomes" id="UP000245998"/>
    </source>
</evidence>
<gene>
    <name evidence="2" type="ORF">DCC39_18695</name>
</gene>
<dbReference type="Gene3D" id="1.10.3140.10">
    <property type="entry name" value="4-hydroxybutyryl-coa dehydratase, domain 1"/>
    <property type="match status" value="1"/>
</dbReference>
<dbReference type="Pfam" id="PF11794">
    <property type="entry name" value="HpaB_N"/>
    <property type="match status" value="1"/>
</dbReference>
<proteinExistence type="predicted"/>
<dbReference type="InterPro" id="IPR024674">
    <property type="entry name" value="HpaB/PvcC/4-BUDH_N"/>
</dbReference>
<reference evidence="2 3" key="1">
    <citation type="submission" date="2018-04" db="EMBL/GenBank/DDBJ databases">
        <title>Camelliibacillus theae gen. nov., sp. nov., isolated from Pu'er tea.</title>
        <authorList>
            <person name="Niu L."/>
        </authorList>
    </citation>
    <scope>NUCLEOTIDE SEQUENCE [LARGE SCALE GENOMIC DNA]</scope>
    <source>
        <strain evidence="2 3">T8</strain>
    </source>
</reference>
<protein>
    <recommendedName>
        <fullName evidence="1">HpaB/PvcC/4-BUDH N-terminal domain-containing protein</fullName>
    </recommendedName>
</protein>
<organism evidence="2 3">
    <name type="scientific">Pueribacillus theae</name>
    <dbReference type="NCBI Taxonomy" id="2171751"/>
    <lineage>
        <taxon>Bacteria</taxon>
        <taxon>Bacillati</taxon>
        <taxon>Bacillota</taxon>
        <taxon>Bacilli</taxon>
        <taxon>Bacillales</taxon>
        <taxon>Bacillaceae</taxon>
        <taxon>Pueribacillus</taxon>
    </lineage>
</organism>
<dbReference type="OrthoDB" id="9785230at2"/>
<dbReference type="EMBL" id="QCZG01000092">
    <property type="protein sequence ID" value="PWA04678.1"/>
    <property type="molecule type" value="Genomic_DNA"/>
</dbReference>
<dbReference type="InterPro" id="IPR009100">
    <property type="entry name" value="AcylCoA_DH/oxidase_NM_dom_sf"/>
</dbReference>
<evidence type="ECO:0000313" key="2">
    <source>
        <dbReference type="EMBL" id="PWA04678.1"/>
    </source>
</evidence>
<dbReference type="SUPFAM" id="SSF56645">
    <property type="entry name" value="Acyl-CoA dehydrogenase NM domain-like"/>
    <property type="match status" value="1"/>
</dbReference>